<dbReference type="AlphaFoldDB" id="A0ABD2IBZ1"/>
<keyword evidence="6" id="KW-0732">Signal</keyword>
<feature type="region of interest" description="Disordered" evidence="4">
    <location>
        <begin position="646"/>
        <end position="666"/>
    </location>
</feature>
<protein>
    <recommendedName>
        <fullName evidence="7">Nucleoside phosphorylase domain-containing protein</fullName>
    </recommendedName>
</protein>
<keyword evidence="3" id="KW-0660">Purine salvage</keyword>
<proteinExistence type="predicted"/>
<evidence type="ECO:0000259" key="7">
    <source>
        <dbReference type="Pfam" id="PF01048"/>
    </source>
</evidence>
<organism evidence="8 9">
    <name type="scientific">Heterodera schachtii</name>
    <name type="common">Sugarbeet cyst nematode worm</name>
    <name type="synonym">Tylenchus schachtii</name>
    <dbReference type="NCBI Taxonomy" id="97005"/>
    <lineage>
        <taxon>Eukaryota</taxon>
        <taxon>Metazoa</taxon>
        <taxon>Ecdysozoa</taxon>
        <taxon>Nematoda</taxon>
        <taxon>Chromadorea</taxon>
        <taxon>Rhabditida</taxon>
        <taxon>Tylenchina</taxon>
        <taxon>Tylenchomorpha</taxon>
        <taxon>Tylenchoidea</taxon>
        <taxon>Heteroderidae</taxon>
        <taxon>Heteroderinae</taxon>
        <taxon>Heterodera</taxon>
    </lineage>
</organism>
<dbReference type="InterPro" id="IPR010044">
    <property type="entry name" value="MTAP"/>
</dbReference>
<feature type="compositionally biased region" description="Acidic residues" evidence="4">
    <location>
        <begin position="500"/>
        <end position="510"/>
    </location>
</feature>
<dbReference type="Gene3D" id="1.10.287.70">
    <property type="match status" value="1"/>
</dbReference>
<evidence type="ECO:0000256" key="1">
    <source>
        <dbReference type="ARBA" id="ARBA00022676"/>
    </source>
</evidence>
<dbReference type="Gene3D" id="3.40.50.1580">
    <property type="entry name" value="Nucleoside phosphorylase domain"/>
    <property type="match status" value="1"/>
</dbReference>
<feature type="compositionally biased region" description="Low complexity" evidence="4">
    <location>
        <begin position="652"/>
        <end position="666"/>
    </location>
</feature>
<keyword evidence="9" id="KW-1185">Reference proteome</keyword>
<dbReference type="SUPFAM" id="SSF53167">
    <property type="entry name" value="Purine and uridine phosphorylases"/>
    <property type="match status" value="1"/>
</dbReference>
<evidence type="ECO:0000256" key="4">
    <source>
        <dbReference type="SAM" id="MobiDB-lite"/>
    </source>
</evidence>
<feature type="domain" description="Nucleoside phosphorylase" evidence="7">
    <location>
        <begin position="742"/>
        <end position="849"/>
    </location>
</feature>
<feature type="chain" id="PRO_5044802095" description="Nucleoside phosphorylase domain-containing protein" evidence="6">
    <location>
        <begin position="26"/>
        <end position="890"/>
    </location>
</feature>
<dbReference type="InterPro" id="IPR035994">
    <property type="entry name" value="Nucleoside_phosphorylase_sf"/>
</dbReference>
<dbReference type="Proteomes" id="UP001620645">
    <property type="component" value="Unassembled WGS sequence"/>
</dbReference>
<keyword evidence="5" id="KW-1133">Transmembrane helix</keyword>
<feature type="signal peptide" evidence="6">
    <location>
        <begin position="1"/>
        <end position="25"/>
    </location>
</feature>
<evidence type="ECO:0000256" key="2">
    <source>
        <dbReference type="ARBA" id="ARBA00022679"/>
    </source>
</evidence>
<feature type="compositionally biased region" description="Polar residues" evidence="4">
    <location>
        <begin position="466"/>
        <end position="476"/>
    </location>
</feature>
<dbReference type="InterPro" id="IPR000845">
    <property type="entry name" value="Nucleoside_phosphorylase_d"/>
</dbReference>
<feature type="transmembrane region" description="Helical" evidence="5">
    <location>
        <begin position="388"/>
        <end position="410"/>
    </location>
</feature>
<dbReference type="PANTHER" id="PTHR42679:SF2">
    <property type="entry name" value="S-METHYL-5'-THIOADENOSINE PHOSPHORYLASE"/>
    <property type="match status" value="1"/>
</dbReference>
<reference evidence="8 9" key="1">
    <citation type="submission" date="2024-10" db="EMBL/GenBank/DDBJ databases">
        <authorList>
            <person name="Kim D."/>
        </authorList>
    </citation>
    <scope>NUCLEOTIDE SEQUENCE [LARGE SCALE GENOMIC DNA]</scope>
    <source>
        <strain evidence="8">Taebaek</strain>
    </source>
</reference>
<keyword evidence="1" id="KW-0328">Glycosyltransferase</keyword>
<dbReference type="PROSITE" id="PS51257">
    <property type="entry name" value="PROKAR_LIPOPROTEIN"/>
    <property type="match status" value="1"/>
</dbReference>
<name>A0ABD2IBZ1_HETSC</name>
<gene>
    <name evidence="8" type="ORF">niasHS_011758</name>
</gene>
<dbReference type="CDD" id="cd09010">
    <property type="entry name" value="MTAP_SsMTAPII_like_MTIP"/>
    <property type="match status" value="1"/>
</dbReference>
<feature type="compositionally biased region" description="Low complexity" evidence="4">
    <location>
        <begin position="355"/>
        <end position="372"/>
    </location>
</feature>
<evidence type="ECO:0000256" key="5">
    <source>
        <dbReference type="SAM" id="Phobius"/>
    </source>
</evidence>
<dbReference type="EMBL" id="JBICCN010000332">
    <property type="protein sequence ID" value="KAL3076617.1"/>
    <property type="molecule type" value="Genomic_DNA"/>
</dbReference>
<dbReference type="SUPFAM" id="SSF81324">
    <property type="entry name" value="Voltage-gated potassium channels"/>
    <property type="match status" value="1"/>
</dbReference>
<keyword evidence="2" id="KW-0808">Transferase</keyword>
<feature type="compositionally biased region" description="Basic and acidic residues" evidence="4">
    <location>
        <begin position="204"/>
        <end position="232"/>
    </location>
</feature>
<feature type="region of interest" description="Disordered" evidence="4">
    <location>
        <begin position="453"/>
        <end position="564"/>
    </location>
</feature>
<dbReference type="PANTHER" id="PTHR42679">
    <property type="entry name" value="S-METHYL-5'-THIOADENOSINE PHOSPHORYLASE"/>
    <property type="match status" value="1"/>
</dbReference>
<feature type="transmembrane region" description="Helical" evidence="5">
    <location>
        <begin position="239"/>
        <end position="260"/>
    </location>
</feature>
<keyword evidence="5" id="KW-0812">Transmembrane</keyword>
<dbReference type="GO" id="GO:0006166">
    <property type="term" value="P:purine ribonucleoside salvage"/>
    <property type="evidence" value="ECO:0007669"/>
    <property type="project" value="UniProtKB-KW"/>
</dbReference>
<comment type="caution">
    <text evidence="8">The sequence shown here is derived from an EMBL/GenBank/DDBJ whole genome shotgun (WGS) entry which is preliminary data.</text>
</comment>
<accession>A0ABD2IBZ1</accession>
<feature type="region of interest" description="Disordered" evidence="4">
    <location>
        <begin position="195"/>
        <end position="234"/>
    </location>
</feature>
<feature type="transmembrane region" description="Helical" evidence="5">
    <location>
        <begin position="318"/>
        <end position="339"/>
    </location>
</feature>
<sequence>MCRIALPHICLYVLLCLYLLAGAWAFACIEHNAERAEQAKKLERIGQSAHADERRANVARGAATIVGRSGAAPVESDVVRTTTGYGPTTPLTPLGQWLSIGYGLLGMHSAYRTRRGGHRSLSVRRGAHFVRQIPENCQKCVGILRGSLSDWQSDFACGDEGTAVAEPTAAEKANMSKTNGGGAYKSQQIPVALAISKKKGRQKHRDEDGRGREGNDGGVDKMQKEKGKTEPKGKRRLPLSVNAAILLLFCMLGGVVYIAAAGSDHNFIEGFFVTFNLVANLTMSEMPTDISRLMTLIYIFVFVTFDHPDRVLMKNHTLLFFVFAVACAGAGADVVANVIQQIKKGSEPCRGKHCTTTTTSSTTTTPPTTTTTRPPQQQDDAVWSTGEYIVMGTALVIWGAVITTFGIWAYRQPDVGYRSSSDGNAFAQQKKGGEAVERMEDGRRDEVVVTIDDDDDGVEEDKIGGNRSSNDGNAFAQQKKGGEAVERMDKGRRDQVAVTIDDDDDGAEEDSPSKSGGAIGDSPTALEHCPASPELEQMDETTDSIQREEIPTETMETDGGNEEEEDLDIYGCQNVSAPSAAGGGGGMASAEVCSSAAQSLLDSPVSSSSTAKQKSDAEGVDDLSKVPAFLRKGGALKASLLQRISSPGGSGATTSAAGMSCKASTSTGKATTSKRAFIESQRAQSTNGCQCGTDCKCGAKQASNCANEKCLCEPCECGADCTCGQETTSKNGSDAIAICPQIGIIGGTGLKDPHIMERSGEVRVETPYGRPSDALIEGNVAGVPCVLLSRHGRRHQQSPTNINYRANIWALKKAGVSAIVAACACGSLREELEPGKLVLIDSFIDRWDGKTIIANTPSIITCRGMDKKSLERKSFPPREFFPFPVRRGQC</sequence>
<feature type="compositionally biased region" description="Acidic residues" evidence="4">
    <location>
        <begin position="555"/>
        <end position="564"/>
    </location>
</feature>
<feature type="region of interest" description="Disordered" evidence="4">
    <location>
        <begin position="350"/>
        <end position="379"/>
    </location>
</feature>
<feature type="compositionally biased region" description="Polar residues" evidence="4">
    <location>
        <begin position="418"/>
        <end position="427"/>
    </location>
</feature>
<feature type="region of interest" description="Disordered" evidence="4">
    <location>
        <begin position="418"/>
        <end position="440"/>
    </location>
</feature>
<keyword evidence="5" id="KW-0472">Membrane</keyword>
<evidence type="ECO:0000313" key="8">
    <source>
        <dbReference type="EMBL" id="KAL3076617.1"/>
    </source>
</evidence>
<evidence type="ECO:0000313" key="9">
    <source>
        <dbReference type="Proteomes" id="UP001620645"/>
    </source>
</evidence>
<dbReference type="GO" id="GO:0016757">
    <property type="term" value="F:glycosyltransferase activity"/>
    <property type="evidence" value="ECO:0007669"/>
    <property type="project" value="UniProtKB-KW"/>
</dbReference>
<feature type="compositionally biased region" description="Basic and acidic residues" evidence="4">
    <location>
        <begin position="431"/>
        <end position="440"/>
    </location>
</feature>
<feature type="compositionally biased region" description="Basic and acidic residues" evidence="4">
    <location>
        <begin position="480"/>
        <end position="495"/>
    </location>
</feature>
<evidence type="ECO:0000256" key="3">
    <source>
        <dbReference type="ARBA" id="ARBA00022726"/>
    </source>
</evidence>
<evidence type="ECO:0000256" key="6">
    <source>
        <dbReference type="SAM" id="SignalP"/>
    </source>
</evidence>
<dbReference type="Pfam" id="PF01048">
    <property type="entry name" value="PNP_UDP_1"/>
    <property type="match status" value="1"/>
</dbReference>